<dbReference type="Proteomes" id="UP001472677">
    <property type="component" value="Unassembled WGS sequence"/>
</dbReference>
<name>A0ABR2CTV0_9ROSI</name>
<evidence type="ECO:0000313" key="4">
    <source>
        <dbReference type="Proteomes" id="UP001472677"/>
    </source>
</evidence>
<gene>
    <name evidence="3" type="ORF">V6N12_073763</name>
</gene>
<feature type="domain" description="Zinc knuckle CX2CX4HX4C" evidence="2">
    <location>
        <begin position="200"/>
        <end position="228"/>
    </location>
</feature>
<dbReference type="Pfam" id="PF14392">
    <property type="entry name" value="zf-CCHC_4"/>
    <property type="match status" value="1"/>
</dbReference>
<evidence type="ECO:0008006" key="5">
    <source>
        <dbReference type="Google" id="ProtNLM"/>
    </source>
</evidence>
<comment type="caution">
    <text evidence="3">The sequence shown here is derived from an EMBL/GenBank/DDBJ whole genome shotgun (WGS) entry which is preliminary data.</text>
</comment>
<dbReference type="Pfam" id="PF14111">
    <property type="entry name" value="DUF4283"/>
    <property type="match status" value="1"/>
</dbReference>
<accession>A0ABR2CTV0</accession>
<dbReference type="InterPro" id="IPR025558">
    <property type="entry name" value="DUF4283"/>
</dbReference>
<reference evidence="3 4" key="1">
    <citation type="journal article" date="2024" name="G3 (Bethesda)">
        <title>Genome assembly of Hibiscus sabdariffa L. provides insights into metabolisms of medicinal natural products.</title>
        <authorList>
            <person name="Kim T."/>
        </authorList>
    </citation>
    <scope>NUCLEOTIDE SEQUENCE [LARGE SCALE GENOMIC DNA]</scope>
    <source>
        <strain evidence="3">TK-2024</strain>
        <tissue evidence="3">Old leaves</tissue>
    </source>
</reference>
<organism evidence="3 4">
    <name type="scientific">Hibiscus sabdariffa</name>
    <name type="common">roselle</name>
    <dbReference type="NCBI Taxonomy" id="183260"/>
    <lineage>
        <taxon>Eukaryota</taxon>
        <taxon>Viridiplantae</taxon>
        <taxon>Streptophyta</taxon>
        <taxon>Embryophyta</taxon>
        <taxon>Tracheophyta</taxon>
        <taxon>Spermatophyta</taxon>
        <taxon>Magnoliopsida</taxon>
        <taxon>eudicotyledons</taxon>
        <taxon>Gunneridae</taxon>
        <taxon>Pentapetalae</taxon>
        <taxon>rosids</taxon>
        <taxon>malvids</taxon>
        <taxon>Malvales</taxon>
        <taxon>Malvaceae</taxon>
        <taxon>Malvoideae</taxon>
        <taxon>Hibiscus</taxon>
    </lineage>
</organism>
<feature type="domain" description="DUF4283" evidence="1">
    <location>
        <begin position="34"/>
        <end position="116"/>
    </location>
</feature>
<protein>
    <recommendedName>
        <fullName evidence="5">DUF4283 domain-containing protein</fullName>
    </recommendedName>
</protein>
<dbReference type="EMBL" id="JBBPBM010000044">
    <property type="protein sequence ID" value="KAK8523052.1"/>
    <property type="molecule type" value="Genomic_DNA"/>
</dbReference>
<evidence type="ECO:0000259" key="1">
    <source>
        <dbReference type="Pfam" id="PF14111"/>
    </source>
</evidence>
<dbReference type="InterPro" id="IPR025836">
    <property type="entry name" value="Zn_knuckle_CX2CX4HX4C"/>
</dbReference>
<proteinExistence type="predicted"/>
<dbReference type="PANTHER" id="PTHR31286">
    <property type="entry name" value="GLYCINE-RICH CELL WALL STRUCTURAL PROTEIN 1.8-LIKE"/>
    <property type="match status" value="1"/>
</dbReference>
<sequence length="241" mass="27016">MASQSLYNQFQDLDFTNEEQGAIFTPTIQWESLNEESHLIIIGKLISSNSIDDNAVVRAFQGIWKTDKLVSIMNLKSRYFRIKFPTEDIWNDILSRGPWTFKGDWLALAALNPTYSIDDYTFSSMNIWIHIYGIPSILLDDDDTANHTGNSVGNMIGKVIKVDTRCIDLNMVEYLRIGIILDVTKPVHRCVAIGGSGPSPKLCPLQYERLPTLCHGCGLIGHALAHCATFMISAYLPYILG</sequence>
<dbReference type="PANTHER" id="PTHR31286:SF180">
    <property type="entry name" value="OS10G0362600 PROTEIN"/>
    <property type="match status" value="1"/>
</dbReference>
<dbReference type="InterPro" id="IPR040256">
    <property type="entry name" value="At4g02000-like"/>
</dbReference>
<evidence type="ECO:0000259" key="2">
    <source>
        <dbReference type="Pfam" id="PF14392"/>
    </source>
</evidence>
<evidence type="ECO:0000313" key="3">
    <source>
        <dbReference type="EMBL" id="KAK8523052.1"/>
    </source>
</evidence>
<keyword evidence="4" id="KW-1185">Reference proteome</keyword>